<dbReference type="Pfam" id="PF01636">
    <property type="entry name" value="APH"/>
    <property type="match status" value="1"/>
</dbReference>
<name>A0A2I2GA51_9EURO</name>
<dbReference type="InterPro" id="IPR051035">
    <property type="entry name" value="Mito_inheritance_9"/>
</dbReference>
<dbReference type="RefSeq" id="XP_024705059.1">
    <property type="nucleotide sequence ID" value="XM_024845702.1"/>
</dbReference>
<protein>
    <submittedName>
        <fullName evidence="3">Phosphotransferase enzyme family protein</fullName>
    </submittedName>
</protein>
<feature type="region of interest" description="Disordered" evidence="1">
    <location>
        <begin position="269"/>
        <end position="294"/>
    </location>
</feature>
<organism evidence="3 4">
    <name type="scientific">Aspergillus steynii IBT 23096</name>
    <dbReference type="NCBI Taxonomy" id="1392250"/>
    <lineage>
        <taxon>Eukaryota</taxon>
        <taxon>Fungi</taxon>
        <taxon>Dikarya</taxon>
        <taxon>Ascomycota</taxon>
        <taxon>Pezizomycotina</taxon>
        <taxon>Eurotiomycetes</taxon>
        <taxon>Eurotiomycetidae</taxon>
        <taxon>Eurotiales</taxon>
        <taxon>Aspergillaceae</taxon>
        <taxon>Aspergillus</taxon>
        <taxon>Aspergillus subgen. Circumdati</taxon>
    </lineage>
</organism>
<dbReference type="EMBL" id="MSFO01000004">
    <property type="protein sequence ID" value="PLB49757.1"/>
    <property type="molecule type" value="Genomic_DNA"/>
</dbReference>
<dbReference type="GO" id="GO:0016740">
    <property type="term" value="F:transferase activity"/>
    <property type="evidence" value="ECO:0007669"/>
    <property type="project" value="UniProtKB-KW"/>
</dbReference>
<dbReference type="PANTHER" id="PTHR36091">
    <property type="entry name" value="ALTERED INHERITANCE OF MITOCHONDRIA PROTEIN 9, MITOCHONDRIAL"/>
    <property type="match status" value="1"/>
</dbReference>
<feature type="domain" description="Aminoglycoside phosphotransferase" evidence="2">
    <location>
        <begin position="220"/>
        <end position="258"/>
    </location>
</feature>
<dbReference type="InterPro" id="IPR011009">
    <property type="entry name" value="Kinase-like_dom_sf"/>
</dbReference>
<accession>A0A2I2GA51</accession>
<evidence type="ECO:0000313" key="4">
    <source>
        <dbReference type="Proteomes" id="UP000234275"/>
    </source>
</evidence>
<gene>
    <name evidence="3" type="ORF">P170DRAFT_384970</name>
</gene>
<proteinExistence type="predicted"/>
<keyword evidence="3" id="KW-0808">Transferase</keyword>
<dbReference type="PANTHER" id="PTHR36091:SF2">
    <property type="entry name" value="AMINOGLYCOSIDE PHOSPHOTRANSFERASE DOMAIN-CONTAINING PROTEIN"/>
    <property type="match status" value="1"/>
</dbReference>
<evidence type="ECO:0000259" key="2">
    <source>
        <dbReference type="Pfam" id="PF01636"/>
    </source>
</evidence>
<dbReference type="STRING" id="1392250.A0A2I2GA51"/>
<dbReference type="GO" id="GO:0005739">
    <property type="term" value="C:mitochondrion"/>
    <property type="evidence" value="ECO:0007669"/>
    <property type="project" value="TreeGrafter"/>
</dbReference>
<reference evidence="3 4" key="1">
    <citation type="submission" date="2016-12" db="EMBL/GenBank/DDBJ databases">
        <title>The genomes of Aspergillus section Nigri reveals drivers in fungal speciation.</title>
        <authorList>
            <consortium name="DOE Joint Genome Institute"/>
            <person name="Vesth T.C."/>
            <person name="Nybo J."/>
            <person name="Theobald S."/>
            <person name="Brandl J."/>
            <person name="Frisvad J.C."/>
            <person name="Nielsen K.F."/>
            <person name="Lyhne E.K."/>
            <person name="Kogle M.E."/>
            <person name="Kuo A."/>
            <person name="Riley R."/>
            <person name="Clum A."/>
            <person name="Nolan M."/>
            <person name="Lipzen A."/>
            <person name="Salamov A."/>
            <person name="Henrissat B."/>
            <person name="Wiebenga A."/>
            <person name="De Vries R.P."/>
            <person name="Grigoriev I.V."/>
            <person name="Mortensen U.H."/>
            <person name="Andersen M.R."/>
            <person name="Baker S.E."/>
        </authorList>
    </citation>
    <scope>NUCLEOTIDE SEQUENCE [LARGE SCALE GENOMIC DNA]</scope>
    <source>
        <strain evidence="3 4">IBT 23096</strain>
    </source>
</reference>
<keyword evidence="4" id="KW-1185">Reference proteome</keyword>
<dbReference type="GeneID" id="36553401"/>
<comment type="caution">
    <text evidence="3">The sequence shown here is derived from an EMBL/GenBank/DDBJ whole genome shotgun (WGS) entry which is preliminary data.</text>
</comment>
<dbReference type="InterPro" id="IPR002575">
    <property type="entry name" value="Aminoglycoside_PTrfase"/>
</dbReference>
<dbReference type="Gene3D" id="3.90.1200.10">
    <property type="match status" value="1"/>
</dbReference>
<dbReference type="SUPFAM" id="SSF56112">
    <property type="entry name" value="Protein kinase-like (PK-like)"/>
    <property type="match status" value="1"/>
</dbReference>
<dbReference type="VEuPathDB" id="FungiDB:P170DRAFT_384970"/>
<sequence length="461" mass="52656">MADGFEVIVKTPYSFACPKYYATASEAATLQYLRRRGIPVPQVYGYSASKDNPVGMEYIVMEKAQGASLATVWRDLSKKQRHTLASSFVEIERGFFDLPFTSIGSIYFKNDIPCELRAPLYDPPTESDFCIGPTADPMFWHGARASFDLHRGPWIDPKGYLVSTAEKEIEWARRIGKPIELDFPHNGVFPGVKDPETYIDLLNKYLMLVPYLLPKTKSPLNRPTLRHPDLNPNNIFISPDTGAISCIIDWQHASLEPRLLSAGYPRAFESPDPSPPLELVETAPPADEDMTREEKATADELYRRRLLFYYYRIFNGHLNRPHLECLRDPLLLPRQHLVDRASRQWNGNTMALKGALLRMIEYWPHLPNTEGVSCPVQFSDAEVDGFHEQEQLWFNLNSVVDHWREQIGGLSEDGWVSNEMYDESVRKVAELKASLIATAEGDEEDIALLEKGWLFRDRDES</sequence>
<evidence type="ECO:0000313" key="3">
    <source>
        <dbReference type="EMBL" id="PLB49757.1"/>
    </source>
</evidence>
<evidence type="ECO:0000256" key="1">
    <source>
        <dbReference type="SAM" id="MobiDB-lite"/>
    </source>
</evidence>
<dbReference type="Proteomes" id="UP000234275">
    <property type="component" value="Unassembled WGS sequence"/>
</dbReference>
<dbReference type="AlphaFoldDB" id="A0A2I2GA51"/>
<dbReference type="OrthoDB" id="10003767at2759"/>